<dbReference type="PANTHER" id="PTHR30579:SF7">
    <property type="entry name" value="HTH-TYPE TRANSCRIPTIONAL REGULATOR LRHA-RELATED"/>
    <property type="match status" value="1"/>
</dbReference>
<keyword evidence="4" id="KW-0804">Transcription</keyword>
<keyword evidence="3" id="KW-0238">DNA-binding</keyword>
<dbReference type="Pfam" id="PF03466">
    <property type="entry name" value="LysR_substrate"/>
    <property type="match status" value="1"/>
</dbReference>
<dbReference type="SUPFAM" id="SSF46785">
    <property type="entry name" value="Winged helix' DNA-binding domain"/>
    <property type="match status" value="1"/>
</dbReference>
<dbReference type="Proteomes" id="UP001501074">
    <property type="component" value="Unassembled WGS sequence"/>
</dbReference>
<dbReference type="InterPro" id="IPR036388">
    <property type="entry name" value="WH-like_DNA-bd_sf"/>
</dbReference>
<proteinExistence type="inferred from homology"/>
<evidence type="ECO:0000313" key="7">
    <source>
        <dbReference type="Proteomes" id="UP001501074"/>
    </source>
</evidence>
<dbReference type="Pfam" id="PF00126">
    <property type="entry name" value="HTH_1"/>
    <property type="match status" value="1"/>
</dbReference>
<sequence>MNTHHENESFSSILVDMSQILDIAPLRSFVAVADTGGFQRAATSLHLSQAAVSQHVRKLESATGRPLVERHGRGSRLTADGERLLSQARRILALHDETLRGFGRRTVETVVIGSTEHAAAQLLPSLSTQLASSLPDHRFRFRLDRGTRLREGLTEGRVDLALLLGPSDDPRATPVGDLKLTWYAAPTWRRPPAPAPIPVVAFDQPCALRTRALETLAENSIPAMVNAEAIQLAGVQAAVGAGLGVALMATLGQTPEGLAARHDLPAPRPLPLAVWSRQGLPSHTSTAVAQALRGLLTEPGRLATRGSSYAEVEFAQGA</sequence>
<comment type="similarity">
    <text evidence="1">Belongs to the LysR transcriptional regulatory family.</text>
</comment>
<reference evidence="7" key="1">
    <citation type="journal article" date="2019" name="Int. J. Syst. Evol. Microbiol.">
        <title>The Global Catalogue of Microorganisms (GCM) 10K type strain sequencing project: providing services to taxonomists for standard genome sequencing and annotation.</title>
        <authorList>
            <consortium name="The Broad Institute Genomics Platform"/>
            <consortium name="The Broad Institute Genome Sequencing Center for Infectious Disease"/>
            <person name="Wu L."/>
            <person name="Ma J."/>
        </authorList>
    </citation>
    <scope>NUCLEOTIDE SEQUENCE [LARGE SCALE GENOMIC DNA]</scope>
    <source>
        <strain evidence="7">JCM 16902</strain>
    </source>
</reference>
<dbReference type="PANTHER" id="PTHR30579">
    <property type="entry name" value="TRANSCRIPTIONAL REGULATOR"/>
    <property type="match status" value="1"/>
</dbReference>
<dbReference type="InterPro" id="IPR036390">
    <property type="entry name" value="WH_DNA-bd_sf"/>
</dbReference>
<feature type="domain" description="HTH lysR-type" evidence="5">
    <location>
        <begin position="21"/>
        <end position="78"/>
    </location>
</feature>
<dbReference type="InterPro" id="IPR005119">
    <property type="entry name" value="LysR_subst-bd"/>
</dbReference>
<comment type="caution">
    <text evidence="6">The sequence shown here is derived from an EMBL/GenBank/DDBJ whole genome shotgun (WGS) entry which is preliminary data.</text>
</comment>
<evidence type="ECO:0000256" key="2">
    <source>
        <dbReference type="ARBA" id="ARBA00023015"/>
    </source>
</evidence>
<gene>
    <name evidence="6" type="ORF">GCM10022223_69580</name>
</gene>
<protein>
    <submittedName>
        <fullName evidence="6">LysR family transcriptional regulator</fullName>
    </submittedName>
</protein>
<evidence type="ECO:0000256" key="3">
    <source>
        <dbReference type="ARBA" id="ARBA00023125"/>
    </source>
</evidence>
<organism evidence="6 7">
    <name type="scientific">Kineosporia mesophila</name>
    <dbReference type="NCBI Taxonomy" id="566012"/>
    <lineage>
        <taxon>Bacteria</taxon>
        <taxon>Bacillati</taxon>
        <taxon>Actinomycetota</taxon>
        <taxon>Actinomycetes</taxon>
        <taxon>Kineosporiales</taxon>
        <taxon>Kineosporiaceae</taxon>
        <taxon>Kineosporia</taxon>
    </lineage>
</organism>
<dbReference type="EMBL" id="BAAAZO010000014">
    <property type="protein sequence ID" value="GAA3640391.1"/>
    <property type="molecule type" value="Genomic_DNA"/>
</dbReference>
<dbReference type="SUPFAM" id="SSF53850">
    <property type="entry name" value="Periplasmic binding protein-like II"/>
    <property type="match status" value="1"/>
</dbReference>
<dbReference type="Gene3D" id="3.40.190.10">
    <property type="entry name" value="Periplasmic binding protein-like II"/>
    <property type="match status" value="2"/>
</dbReference>
<dbReference type="PROSITE" id="PS50931">
    <property type="entry name" value="HTH_LYSR"/>
    <property type="match status" value="1"/>
</dbReference>
<dbReference type="PRINTS" id="PR00039">
    <property type="entry name" value="HTHLYSR"/>
</dbReference>
<dbReference type="InterPro" id="IPR050176">
    <property type="entry name" value="LTTR"/>
</dbReference>
<evidence type="ECO:0000313" key="6">
    <source>
        <dbReference type="EMBL" id="GAA3640391.1"/>
    </source>
</evidence>
<dbReference type="Gene3D" id="1.10.10.10">
    <property type="entry name" value="Winged helix-like DNA-binding domain superfamily/Winged helix DNA-binding domain"/>
    <property type="match status" value="1"/>
</dbReference>
<keyword evidence="7" id="KW-1185">Reference proteome</keyword>
<evidence type="ECO:0000256" key="4">
    <source>
        <dbReference type="ARBA" id="ARBA00023163"/>
    </source>
</evidence>
<keyword evidence="2" id="KW-0805">Transcription regulation</keyword>
<dbReference type="InterPro" id="IPR000847">
    <property type="entry name" value="LysR_HTH_N"/>
</dbReference>
<evidence type="ECO:0000256" key="1">
    <source>
        <dbReference type="ARBA" id="ARBA00009437"/>
    </source>
</evidence>
<dbReference type="CDD" id="cd05466">
    <property type="entry name" value="PBP2_LTTR_substrate"/>
    <property type="match status" value="1"/>
</dbReference>
<accession>A0ABP7ATY4</accession>
<evidence type="ECO:0000259" key="5">
    <source>
        <dbReference type="PROSITE" id="PS50931"/>
    </source>
</evidence>
<name>A0ABP7ATY4_9ACTN</name>